<dbReference type="EMBL" id="AGEI01000031">
    <property type="protein sequence ID" value="EHR32039.1"/>
    <property type="molecule type" value="Genomic_DNA"/>
</dbReference>
<dbReference type="OrthoDB" id="6412948at2"/>
<keyword evidence="2" id="KW-1185">Reference proteome</keyword>
<dbReference type="eggNOG" id="COG1416">
    <property type="taxonomic scope" value="Bacteria"/>
</dbReference>
<name>H3NQP2_9FIRM</name>
<dbReference type="RefSeq" id="WP_005399168.1">
    <property type="nucleotide sequence ID" value="NZ_JH601088.1"/>
</dbReference>
<reference evidence="1 2" key="1">
    <citation type="submission" date="2012-01" db="EMBL/GenBank/DDBJ databases">
        <title>The Genome Sequence of Helcococcus kunzii ATCC 51366.</title>
        <authorList>
            <consortium name="The Broad Institute Genome Sequencing Platform"/>
            <person name="Earl A."/>
            <person name="Ward D."/>
            <person name="Feldgarden M."/>
            <person name="Gevers D."/>
            <person name="Huys G."/>
            <person name="Young S.K."/>
            <person name="Zeng Q."/>
            <person name="Gargeya S."/>
            <person name="Fitzgerald M."/>
            <person name="Haas B."/>
            <person name="Abouelleil A."/>
            <person name="Alvarado L."/>
            <person name="Arachchi H.M."/>
            <person name="Berlin A."/>
            <person name="Chapman S.B."/>
            <person name="Gearin G."/>
            <person name="Goldberg J."/>
            <person name="Griggs A."/>
            <person name="Gujja S."/>
            <person name="Hansen M."/>
            <person name="Heiman D."/>
            <person name="Howarth C."/>
            <person name="Larimer J."/>
            <person name="Lui A."/>
            <person name="MacDonald P.J.P."/>
            <person name="McCowen C."/>
            <person name="Montmayeur A."/>
            <person name="Murphy C."/>
            <person name="Neiman D."/>
            <person name="Pearson M."/>
            <person name="Priest M."/>
            <person name="Roberts A."/>
            <person name="Saif S."/>
            <person name="Shea T."/>
            <person name="Sisk P."/>
            <person name="Stolte C."/>
            <person name="Sykes S."/>
            <person name="Wortman J."/>
            <person name="Nusbaum C."/>
            <person name="Birren B."/>
        </authorList>
    </citation>
    <scope>NUCLEOTIDE SEQUENCE [LARGE SCALE GENOMIC DNA]</scope>
    <source>
        <strain evidence="1 2">ATCC 51366</strain>
    </source>
</reference>
<accession>H3NQP2</accession>
<dbReference type="Proteomes" id="UP000004191">
    <property type="component" value="Unassembled WGS sequence"/>
</dbReference>
<sequence>MKVIFHIDEMSKWDLTLKNVKNFLNEKTGATIEILANAEAVKGYLDEENIKKIEELNANFVACGNALKGNDIKKEDLIEKIKVVPAGVVELAEKQSEGYAYIRP</sequence>
<dbReference type="AlphaFoldDB" id="H3NQP2"/>
<gene>
    <name evidence="1" type="ORF">HMPREF9709_01653</name>
</gene>
<protein>
    <submittedName>
        <fullName evidence="1">Uncharacterized protein</fullName>
    </submittedName>
</protein>
<dbReference type="HOGENOM" id="CLU_127515_3_1_9"/>
<evidence type="ECO:0000313" key="1">
    <source>
        <dbReference type="EMBL" id="EHR32039.1"/>
    </source>
</evidence>
<dbReference type="STRING" id="883114.HMPREF9709_01653"/>
<dbReference type="PATRIC" id="fig|883114.3.peg.1649"/>
<dbReference type="Gene3D" id="3.40.1260.10">
    <property type="entry name" value="DsrEFH-like"/>
    <property type="match status" value="1"/>
</dbReference>
<comment type="caution">
    <text evidence="1">The sequence shown here is derived from an EMBL/GenBank/DDBJ whole genome shotgun (WGS) entry which is preliminary data.</text>
</comment>
<dbReference type="InterPro" id="IPR027396">
    <property type="entry name" value="DsrEFH-like"/>
</dbReference>
<evidence type="ECO:0000313" key="2">
    <source>
        <dbReference type="Proteomes" id="UP000004191"/>
    </source>
</evidence>
<dbReference type="PANTHER" id="PTHR37691">
    <property type="entry name" value="BLR3518 PROTEIN"/>
    <property type="match status" value="1"/>
</dbReference>
<proteinExistence type="predicted"/>
<dbReference type="InterPro" id="IPR003787">
    <property type="entry name" value="Sulphur_relay_DsrE/F-like"/>
</dbReference>
<organism evidence="1 2">
    <name type="scientific">Helcococcus kunzii ATCC 51366</name>
    <dbReference type="NCBI Taxonomy" id="883114"/>
    <lineage>
        <taxon>Bacteria</taxon>
        <taxon>Bacillati</taxon>
        <taxon>Bacillota</taxon>
        <taxon>Tissierellia</taxon>
        <taxon>Tissierellales</taxon>
        <taxon>Peptoniphilaceae</taxon>
        <taxon>Helcococcus</taxon>
    </lineage>
</organism>
<dbReference type="SUPFAM" id="SSF75169">
    <property type="entry name" value="DsrEFH-like"/>
    <property type="match status" value="1"/>
</dbReference>
<dbReference type="GeneID" id="96999875"/>
<dbReference type="Pfam" id="PF02635">
    <property type="entry name" value="DsrE"/>
    <property type="match status" value="1"/>
</dbReference>
<dbReference type="PANTHER" id="PTHR37691:SF1">
    <property type="entry name" value="BLR3518 PROTEIN"/>
    <property type="match status" value="1"/>
</dbReference>